<dbReference type="GO" id="GO:0019005">
    <property type="term" value="C:SCF ubiquitin ligase complex"/>
    <property type="evidence" value="ECO:0007669"/>
    <property type="project" value="TreeGrafter"/>
</dbReference>
<evidence type="ECO:0000256" key="6">
    <source>
        <dbReference type="ARBA" id="ARBA00023242"/>
    </source>
</evidence>
<evidence type="ECO:0000256" key="4">
    <source>
        <dbReference type="ARBA" id="ARBA00014684"/>
    </source>
</evidence>
<proteinExistence type="inferred from homology"/>
<evidence type="ECO:0000313" key="9">
    <source>
        <dbReference type="Ensembl" id="ENSMMOP00000002508.1"/>
    </source>
</evidence>
<keyword evidence="10" id="KW-1185">Reference proteome</keyword>
<feature type="domain" description="B30.2/SPRY" evidence="8">
    <location>
        <begin position="81"/>
        <end position="273"/>
    </location>
</feature>
<keyword evidence="6" id="KW-0539">Nucleus</keyword>
<protein>
    <recommendedName>
        <fullName evidence="4">SPRY domain-containing SOCS box protein 3</fullName>
    </recommendedName>
</protein>
<dbReference type="InterPro" id="IPR003877">
    <property type="entry name" value="SPRY_dom"/>
</dbReference>
<dbReference type="SUPFAM" id="SSF49899">
    <property type="entry name" value="Concanavalin A-like lectins/glucanases"/>
    <property type="match status" value="1"/>
</dbReference>
<comment type="pathway">
    <text evidence="2">Protein modification; protein ubiquitination.</text>
</comment>
<dbReference type="GO" id="GO:0016567">
    <property type="term" value="P:protein ubiquitination"/>
    <property type="evidence" value="ECO:0007669"/>
    <property type="project" value="UniProtKB-ARBA"/>
</dbReference>
<dbReference type="SMART" id="SM00449">
    <property type="entry name" value="SPRY"/>
    <property type="match status" value="1"/>
</dbReference>
<evidence type="ECO:0000256" key="2">
    <source>
        <dbReference type="ARBA" id="ARBA00004906"/>
    </source>
</evidence>
<dbReference type="InterPro" id="IPR001870">
    <property type="entry name" value="B30.2/SPRY"/>
</dbReference>
<comment type="similarity">
    <text evidence="3">Belongs to the SPSB family.</text>
</comment>
<dbReference type="PANTHER" id="PTHR12245">
    <property type="entry name" value="SPRY DOMAIN CONTAINING SOCS BOX PROTEIN"/>
    <property type="match status" value="1"/>
</dbReference>
<accession>A0A3Q3VNW6</accession>
<evidence type="ECO:0000256" key="5">
    <source>
        <dbReference type="ARBA" id="ARBA00022786"/>
    </source>
</evidence>
<feature type="region of interest" description="Disordered" evidence="7">
    <location>
        <begin position="328"/>
        <end position="353"/>
    </location>
</feature>
<dbReference type="InterPro" id="IPR035754">
    <property type="entry name" value="SPRY_SPSB3"/>
</dbReference>
<dbReference type="AlphaFoldDB" id="A0A3Q3VNW6"/>
<dbReference type="FunFam" id="2.60.120.920:FF:000018">
    <property type="entry name" value="SPRY domain-containing SOCS box protein 3 isoform X2"/>
    <property type="match status" value="1"/>
</dbReference>
<dbReference type="InterPro" id="IPR043136">
    <property type="entry name" value="B30.2/SPRY_sf"/>
</dbReference>
<dbReference type="OMA" id="ESCCSEP"/>
<organism evidence="9 10">
    <name type="scientific">Mola mola</name>
    <name type="common">Ocean sunfish</name>
    <name type="synonym">Tetraodon mola</name>
    <dbReference type="NCBI Taxonomy" id="94237"/>
    <lineage>
        <taxon>Eukaryota</taxon>
        <taxon>Metazoa</taxon>
        <taxon>Chordata</taxon>
        <taxon>Craniata</taxon>
        <taxon>Vertebrata</taxon>
        <taxon>Euteleostomi</taxon>
        <taxon>Actinopterygii</taxon>
        <taxon>Neopterygii</taxon>
        <taxon>Teleostei</taxon>
        <taxon>Neoteleostei</taxon>
        <taxon>Acanthomorphata</taxon>
        <taxon>Eupercaria</taxon>
        <taxon>Tetraodontiformes</taxon>
        <taxon>Molidae</taxon>
        <taxon>Mola</taxon>
    </lineage>
</organism>
<dbReference type="Ensembl" id="ENSMMOT00000002549.1">
    <property type="protein sequence ID" value="ENSMMOP00000002508.1"/>
    <property type="gene ID" value="ENSMMOG00000002036.1"/>
</dbReference>
<dbReference type="CDD" id="cd12876">
    <property type="entry name" value="SPRY_SOCS3"/>
    <property type="match status" value="1"/>
</dbReference>
<dbReference type="GO" id="GO:0043161">
    <property type="term" value="P:proteasome-mediated ubiquitin-dependent protein catabolic process"/>
    <property type="evidence" value="ECO:0007669"/>
    <property type="project" value="TreeGrafter"/>
</dbReference>
<dbReference type="PANTHER" id="PTHR12245:SF5">
    <property type="entry name" value="SPRY DOMAIN-CONTAINING SOCS BOX PROTEIN 3"/>
    <property type="match status" value="1"/>
</dbReference>
<dbReference type="STRING" id="94237.ENSMMOP00000002508"/>
<dbReference type="PROSITE" id="PS50188">
    <property type="entry name" value="B302_SPRY"/>
    <property type="match status" value="1"/>
</dbReference>
<dbReference type="Pfam" id="PF00622">
    <property type="entry name" value="SPRY"/>
    <property type="match status" value="1"/>
</dbReference>
<evidence type="ECO:0000259" key="8">
    <source>
        <dbReference type="PROSITE" id="PS50188"/>
    </source>
</evidence>
<dbReference type="Proteomes" id="UP000261620">
    <property type="component" value="Unplaced"/>
</dbReference>
<dbReference type="GO" id="GO:0005634">
    <property type="term" value="C:nucleus"/>
    <property type="evidence" value="ECO:0007669"/>
    <property type="project" value="UniProtKB-SubCell"/>
</dbReference>
<evidence type="ECO:0000313" key="10">
    <source>
        <dbReference type="Proteomes" id="UP000261620"/>
    </source>
</evidence>
<dbReference type="InterPro" id="IPR013320">
    <property type="entry name" value="ConA-like_dom_sf"/>
</dbReference>
<comment type="subcellular location">
    <subcellularLocation>
        <location evidence="1">Nucleus</location>
    </subcellularLocation>
</comment>
<keyword evidence="5" id="KW-0833">Ubl conjugation pathway</keyword>
<evidence type="ECO:0000256" key="1">
    <source>
        <dbReference type="ARBA" id="ARBA00004123"/>
    </source>
</evidence>
<dbReference type="Gene3D" id="2.60.120.920">
    <property type="match status" value="1"/>
</dbReference>
<feature type="compositionally biased region" description="Polar residues" evidence="7">
    <location>
        <begin position="328"/>
        <end position="351"/>
    </location>
</feature>
<sequence length="373" mass="41553">MLRRCRNGRTTHLAWSEMWQETDALAAIQTSDLEEWGGQTVSDLESDVNYLPRSQTVVALSSMSPVIGESFCQCERQEELGPGLSVSRECHCGEEDQGFDWEWDDHFKSSGAFVSCDNRKVSFFSDYSCGTAAIRGTKELTDGQHFWEIKMTSPVYGTDMMVGIGTSEVNLEKYKCSFGSLLGHDEDSWGLSYTGHLQHKGVKVKFSSRFGEGSIIGVHLDTWHGTLTFYKNRHCIGVAATRLQNKKFYPMVCSTAAKSSMKVIRACYTPTTLQYHCCARLRQMFPHCPDVLHAVDVPPGLRTLLHVQLGWVCWTCLVHTWLSPEPSLSTRTPPAQEPSTQNGSSACSVSSLEGHGRKGKVINMTISTHFSVN</sequence>
<dbReference type="InterPro" id="IPR050672">
    <property type="entry name" value="FBXO45-Fsn/SPSB_families"/>
</dbReference>
<evidence type="ECO:0000256" key="3">
    <source>
        <dbReference type="ARBA" id="ARBA00010910"/>
    </source>
</evidence>
<reference evidence="9" key="2">
    <citation type="submission" date="2025-09" db="UniProtKB">
        <authorList>
            <consortium name="Ensembl"/>
        </authorList>
    </citation>
    <scope>IDENTIFICATION</scope>
</reference>
<reference evidence="9" key="1">
    <citation type="submission" date="2025-08" db="UniProtKB">
        <authorList>
            <consortium name="Ensembl"/>
        </authorList>
    </citation>
    <scope>IDENTIFICATION</scope>
</reference>
<evidence type="ECO:0000256" key="7">
    <source>
        <dbReference type="SAM" id="MobiDB-lite"/>
    </source>
</evidence>
<name>A0A3Q3VNW6_MOLML</name>